<dbReference type="InterPro" id="IPR010982">
    <property type="entry name" value="Lambda_DNA-bd_dom_sf"/>
</dbReference>
<dbReference type="CDD" id="cd00093">
    <property type="entry name" value="HTH_XRE"/>
    <property type="match status" value="1"/>
</dbReference>
<name>A0ABT2DSZ7_9BACI</name>
<organism evidence="2 3">
    <name type="scientific">Lysinibacillus pinottii</name>
    <dbReference type="NCBI Taxonomy" id="2973932"/>
    <lineage>
        <taxon>Bacteria</taxon>
        <taxon>Bacillati</taxon>
        <taxon>Bacillota</taxon>
        <taxon>Bacilli</taxon>
        <taxon>Bacillales</taxon>
        <taxon>Bacillaceae</taxon>
        <taxon>Lysinibacillus</taxon>
    </lineage>
</organism>
<accession>A0ABT2DSZ7</accession>
<keyword evidence="3" id="KW-1185">Reference proteome</keyword>
<dbReference type="SMART" id="SM00530">
    <property type="entry name" value="HTH_XRE"/>
    <property type="match status" value="1"/>
</dbReference>
<dbReference type="Proteomes" id="UP001525021">
    <property type="component" value="Unassembled WGS sequence"/>
</dbReference>
<dbReference type="SUPFAM" id="SSF47413">
    <property type="entry name" value="lambda repressor-like DNA-binding domains"/>
    <property type="match status" value="1"/>
</dbReference>
<dbReference type="InterPro" id="IPR001387">
    <property type="entry name" value="Cro/C1-type_HTH"/>
</dbReference>
<sequence length="121" mass="14154">MISERIKIVRKYTKLSQEDFGSRLSVTRNVIASYELARVEPTELFIKHLCREFNVNEEWLRSGEGIMFLEPTVDDQFAEILAEATLNGNEKIKELIIMANKLNENQLQAFLRFLETMVEEK</sequence>
<dbReference type="PROSITE" id="PS50943">
    <property type="entry name" value="HTH_CROC1"/>
    <property type="match status" value="1"/>
</dbReference>
<dbReference type="Gene3D" id="1.10.260.40">
    <property type="entry name" value="lambda repressor-like DNA-binding domains"/>
    <property type="match status" value="1"/>
</dbReference>
<dbReference type="RefSeq" id="WP_051563287.1">
    <property type="nucleotide sequence ID" value="NZ_JANTOO010000014.1"/>
</dbReference>
<reference evidence="2 3" key="1">
    <citation type="submission" date="2022-08" db="EMBL/GenBank/DDBJ databases">
        <title>Lysinibacillus sequencing.</title>
        <authorList>
            <person name="Dunlap C."/>
        </authorList>
    </citation>
    <scope>NUCLEOTIDE SEQUENCE [LARGE SCALE GENOMIC DNA]</scope>
    <source>
        <strain evidence="2 3">PB211</strain>
    </source>
</reference>
<comment type="caution">
    <text evidence="2">The sequence shown here is derived from an EMBL/GenBank/DDBJ whole genome shotgun (WGS) entry which is preliminary data.</text>
</comment>
<proteinExistence type="predicted"/>
<dbReference type="Pfam" id="PF12844">
    <property type="entry name" value="HTH_19"/>
    <property type="match status" value="1"/>
</dbReference>
<evidence type="ECO:0000313" key="2">
    <source>
        <dbReference type="EMBL" id="MCS1397527.1"/>
    </source>
</evidence>
<dbReference type="EMBL" id="JANTOO010000014">
    <property type="protein sequence ID" value="MCS1397527.1"/>
    <property type="molecule type" value="Genomic_DNA"/>
</dbReference>
<gene>
    <name evidence="2" type="ORF">NXZ79_15960</name>
</gene>
<evidence type="ECO:0000259" key="1">
    <source>
        <dbReference type="PROSITE" id="PS50943"/>
    </source>
</evidence>
<evidence type="ECO:0000313" key="3">
    <source>
        <dbReference type="Proteomes" id="UP001525021"/>
    </source>
</evidence>
<protein>
    <submittedName>
        <fullName evidence="2">Helix-turn-helix domain-containing protein</fullName>
    </submittedName>
</protein>
<feature type="domain" description="HTH cro/C1-type" evidence="1">
    <location>
        <begin position="6"/>
        <end position="60"/>
    </location>
</feature>